<dbReference type="EMBL" id="AWNI01000009">
    <property type="protein sequence ID" value="ETS62716.1"/>
    <property type="molecule type" value="Genomic_DNA"/>
</dbReference>
<dbReference type="Gene3D" id="3.40.50.300">
    <property type="entry name" value="P-loop containing nucleotide triphosphate hydrolases"/>
    <property type="match status" value="1"/>
</dbReference>
<feature type="region of interest" description="Disordered" evidence="5">
    <location>
        <begin position="417"/>
        <end position="471"/>
    </location>
</feature>
<keyword evidence="2" id="KW-0547">Nucleotide-binding</keyword>
<evidence type="ECO:0000313" key="6">
    <source>
        <dbReference type="EMBL" id="ETS62716.1"/>
    </source>
</evidence>
<feature type="compositionally biased region" description="Low complexity" evidence="5">
    <location>
        <begin position="725"/>
        <end position="745"/>
    </location>
</feature>
<name>W3VPL8_MOEAP</name>
<organism evidence="6 7">
    <name type="scientific">Moesziomyces aphidis</name>
    <name type="common">Pseudozyma aphidis</name>
    <dbReference type="NCBI Taxonomy" id="84754"/>
    <lineage>
        <taxon>Eukaryota</taxon>
        <taxon>Fungi</taxon>
        <taxon>Dikarya</taxon>
        <taxon>Basidiomycota</taxon>
        <taxon>Ustilaginomycotina</taxon>
        <taxon>Ustilaginomycetes</taxon>
        <taxon>Ustilaginales</taxon>
        <taxon>Ustilaginaceae</taxon>
        <taxon>Moesziomyces</taxon>
    </lineage>
</organism>
<gene>
    <name evidence="6" type="ORF">PaG_02454</name>
</gene>
<feature type="region of interest" description="Disordered" evidence="5">
    <location>
        <begin position="251"/>
        <end position="275"/>
    </location>
</feature>
<dbReference type="GO" id="GO:0003924">
    <property type="term" value="F:GTPase activity"/>
    <property type="evidence" value="ECO:0007669"/>
    <property type="project" value="InterPro"/>
</dbReference>
<reference evidence="6 7" key="1">
    <citation type="journal article" date="2014" name="Genome Announc.">
        <title>Genome sequence of the basidiomycetous fungus Pseudozyma aphidis DSM70725, an efficient producer of biosurfactant mannosylerythritol lipids.</title>
        <authorList>
            <person name="Lorenz S."/>
            <person name="Guenther M."/>
            <person name="Grumaz C."/>
            <person name="Rupp S."/>
            <person name="Zibek S."/>
            <person name="Sohn K."/>
        </authorList>
    </citation>
    <scope>NUCLEOTIDE SEQUENCE [LARGE SCALE GENOMIC DNA]</scope>
    <source>
        <strain evidence="7">ATCC 32657 / CBS 517.83 / DSM 70725 / JCM 10318 / NBRC 10182 / NRRL Y-7954 / St-0401</strain>
    </source>
</reference>
<comment type="caution">
    <text evidence="6">The sequence shown here is derived from an EMBL/GenBank/DDBJ whole genome shotgun (WGS) entry which is preliminary data.</text>
</comment>
<feature type="compositionally biased region" description="Low complexity" evidence="5">
    <location>
        <begin position="418"/>
        <end position="430"/>
    </location>
</feature>
<dbReference type="SUPFAM" id="SSF52540">
    <property type="entry name" value="P-loop containing nucleoside triphosphate hydrolases"/>
    <property type="match status" value="1"/>
</dbReference>
<dbReference type="Proteomes" id="UP000019462">
    <property type="component" value="Unassembled WGS sequence"/>
</dbReference>
<keyword evidence="4" id="KW-0342">GTP-binding</keyword>
<dbReference type="AlphaFoldDB" id="W3VPL8"/>
<dbReference type="Pfam" id="PF03029">
    <property type="entry name" value="ATP_bind_1"/>
    <property type="match status" value="1"/>
</dbReference>
<feature type="region of interest" description="Disordered" evidence="5">
    <location>
        <begin position="771"/>
        <end position="819"/>
    </location>
</feature>
<evidence type="ECO:0000256" key="4">
    <source>
        <dbReference type="ARBA" id="ARBA00023134"/>
    </source>
</evidence>
<accession>W3VPL8</accession>
<feature type="compositionally biased region" description="Basic and acidic residues" evidence="5">
    <location>
        <begin position="438"/>
        <end position="453"/>
    </location>
</feature>
<evidence type="ECO:0000256" key="1">
    <source>
        <dbReference type="ARBA" id="ARBA00005290"/>
    </source>
</evidence>
<feature type="compositionally biased region" description="Low complexity" evidence="5">
    <location>
        <begin position="9"/>
        <end position="20"/>
    </location>
</feature>
<dbReference type="PANTHER" id="PTHR21231">
    <property type="entry name" value="XPA-BINDING PROTEIN 1-RELATED"/>
    <property type="match status" value="1"/>
</dbReference>
<keyword evidence="7" id="KW-1185">Reference proteome</keyword>
<sequence>MASSSTLKPPQSTAPAPQSAATHLELLPEIPRASSIIVIGMAGSGKSTFTASLHDHLHEKAQEQQDAMDQEPTASSSSARTTAPYMVNLDPAVGTLGYEPNVDIRDTVDYARVMEQYNLGPNGGILTALNLFTTKFDQVLGILEKRAKEVDHIVLDTPGQIEIFTWSASGSIVTDALASSMPTVVAYIIDTPRTTAPATFMSNMLYACSILYKTKLPFVLVFNKTDVQDHQFALEWMQDFEKFQEALAAGNATDPSATVTQHGLRAPARDTDTEGSQGYMNSLMNSMSLVLDEFYKNLRAVGISSVTGEGMDDFLNAVHEARQEYLDDYRPQLERLAKERDAKRESSKKEQLARLMKDMKVGGKGAAKTAKSATRSTEDLSQPIDETYEGDGQIIEPGSRRHGGKACADAPLANWFHASPARRSPQAARPIGDDSDEEKPHYEYPGPDYDRGDGTVWPRPGKPIRPDTASETTRLAATELIKSKRGAPTELSREVANCGRGAHHPRLRQARVPPTATRLHREVALLAAQPDSACVCSSRSSQQPYRNGRPDPSLCSSTPTEVSSVPCEFSGLSLSWLGACRRAASRAGKSADWQAAGGDMEWAILGLKWQRLEANLLGERVILPLRLRPSSLEALDWQLRFAFNANSEPSVRQDSSTLPVPMLGPSTQPLHGSRVTILSGAASPPGCHTRHARRDGTVTAAALPCCPAVVPTIRKRLLTSPSSRAQQPLLLPRSPARPSVRPPASDCLGSPRLGAPAALFLDRPPKPSNCLSCDDSTASAAAPSARTRTHASISPGSFHRHCHSSPSTRSPPRSPDPTRIQHFLALDHPLNTPWPPPLKDFCRTDHHPSRICQPGLASILTNSDSPNSRLPRLTATARLIVASSQQRRDHTYPTRSTTVHILLHQTHTAIGLRGLSSTGSATPLFVSHNHSLVFASADWPQNSSRRLNPPPLSLVFPHLRIRAPV</sequence>
<dbReference type="CDD" id="cd17870">
    <property type="entry name" value="GPN1"/>
    <property type="match status" value="1"/>
</dbReference>
<feature type="region of interest" description="Disordered" evidence="5">
    <location>
        <begin position="361"/>
        <end position="391"/>
    </location>
</feature>
<dbReference type="InterPro" id="IPR030230">
    <property type="entry name" value="Gpn1/Npa3/XAB1"/>
</dbReference>
<dbReference type="GO" id="GO:0005525">
    <property type="term" value="F:GTP binding"/>
    <property type="evidence" value="ECO:0007669"/>
    <property type="project" value="UniProtKB-KW"/>
</dbReference>
<dbReference type="OrthoDB" id="243313at2759"/>
<proteinExistence type="inferred from homology"/>
<comment type="similarity">
    <text evidence="1">Belongs to the GPN-loop GTPase family.</text>
</comment>
<keyword evidence="3" id="KW-0378">Hydrolase</keyword>
<evidence type="ECO:0000313" key="7">
    <source>
        <dbReference type="Proteomes" id="UP000019462"/>
    </source>
</evidence>
<feature type="region of interest" description="Disordered" evidence="5">
    <location>
        <begin position="1"/>
        <end position="20"/>
    </location>
</feature>
<dbReference type="FunFam" id="3.40.50.300:FF:000817">
    <property type="entry name" value="GPN-loop GTPase 1"/>
    <property type="match status" value="1"/>
</dbReference>
<dbReference type="InterPro" id="IPR027417">
    <property type="entry name" value="P-loop_NTPase"/>
</dbReference>
<feature type="compositionally biased region" description="Low complexity" evidence="5">
    <location>
        <begin position="73"/>
        <end position="82"/>
    </location>
</feature>
<dbReference type="HOGENOM" id="CLU_306767_0_0_1"/>
<protein>
    <submittedName>
        <fullName evidence="6">Uncharacterized protein</fullName>
    </submittedName>
</protein>
<dbReference type="PANTHER" id="PTHR21231:SF8">
    <property type="entry name" value="GPN-LOOP GTPASE 1"/>
    <property type="match status" value="1"/>
</dbReference>
<dbReference type="InterPro" id="IPR004130">
    <property type="entry name" value="Gpn"/>
</dbReference>
<feature type="compositionally biased region" description="Low complexity" evidence="5">
    <location>
        <begin position="776"/>
        <end position="792"/>
    </location>
</feature>
<feature type="compositionally biased region" description="Low complexity" evidence="5">
    <location>
        <begin position="366"/>
        <end position="375"/>
    </location>
</feature>
<feature type="region of interest" description="Disordered" evidence="5">
    <location>
        <begin position="60"/>
        <end position="82"/>
    </location>
</feature>
<evidence type="ECO:0000256" key="3">
    <source>
        <dbReference type="ARBA" id="ARBA00022801"/>
    </source>
</evidence>
<feature type="region of interest" description="Disordered" evidence="5">
    <location>
        <begin position="718"/>
        <end position="749"/>
    </location>
</feature>
<evidence type="ECO:0000256" key="5">
    <source>
        <dbReference type="SAM" id="MobiDB-lite"/>
    </source>
</evidence>
<evidence type="ECO:0000256" key="2">
    <source>
        <dbReference type="ARBA" id="ARBA00022741"/>
    </source>
</evidence>